<feature type="transmembrane region" description="Helical" evidence="7">
    <location>
        <begin position="304"/>
        <end position="327"/>
    </location>
</feature>
<feature type="transmembrane region" description="Helical" evidence="7">
    <location>
        <begin position="53"/>
        <end position="74"/>
    </location>
</feature>
<feature type="transmembrane region" description="Helical" evidence="7">
    <location>
        <begin position="80"/>
        <end position="99"/>
    </location>
</feature>
<evidence type="ECO:0000256" key="3">
    <source>
        <dbReference type="ARBA" id="ARBA00022475"/>
    </source>
</evidence>
<evidence type="ECO:0000313" key="9">
    <source>
        <dbReference type="Proteomes" id="UP000240912"/>
    </source>
</evidence>
<reference evidence="8 9" key="1">
    <citation type="submission" date="2018-03" db="EMBL/GenBank/DDBJ databases">
        <authorList>
            <person name="Keele B.F."/>
        </authorList>
    </citation>
    <scope>NUCLEOTIDE SEQUENCE [LARGE SCALE GENOMIC DNA]</scope>
    <source>
        <strain evidence="8 9">YL28-9</strain>
    </source>
</reference>
<dbReference type="OrthoDB" id="9776710at2"/>
<dbReference type="GO" id="GO:0016682">
    <property type="term" value="F:oxidoreductase activity, acting on diphenols and related substances as donors, oxygen as acceptor"/>
    <property type="evidence" value="ECO:0007669"/>
    <property type="project" value="TreeGrafter"/>
</dbReference>
<protein>
    <submittedName>
        <fullName evidence="8">Cytochrome D ubiquinol oxidase subunit II</fullName>
    </submittedName>
</protein>
<dbReference type="PANTHER" id="PTHR43141">
    <property type="entry name" value="CYTOCHROME BD2 SUBUNIT II"/>
    <property type="match status" value="1"/>
</dbReference>
<dbReference type="GO" id="GO:0019646">
    <property type="term" value="P:aerobic electron transport chain"/>
    <property type="evidence" value="ECO:0007669"/>
    <property type="project" value="TreeGrafter"/>
</dbReference>
<feature type="transmembrane region" description="Helical" evidence="7">
    <location>
        <begin position="159"/>
        <end position="183"/>
    </location>
</feature>
<keyword evidence="3" id="KW-1003">Cell membrane</keyword>
<evidence type="ECO:0000313" key="8">
    <source>
        <dbReference type="EMBL" id="PST81954.1"/>
    </source>
</evidence>
<feature type="transmembrane region" description="Helical" evidence="7">
    <location>
        <begin position="259"/>
        <end position="284"/>
    </location>
</feature>
<feature type="transmembrane region" description="Helical" evidence="7">
    <location>
        <begin position="6"/>
        <end position="32"/>
    </location>
</feature>
<feature type="transmembrane region" description="Helical" evidence="7">
    <location>
        <begin position="233"/>
        <end position="252"/>
    </location>
</feature>
<sequence>MEAVVIIFFCVSILLYFLLGGADFGAGIVELLTSRKNLSKTRKTMYHAIGPVWEANHMWLIIAVVILFVGFPSIYSAMSVYLHIPLAIMLIGIIARGTAFVFRHYDAVKDRMQQTYNRIFVYSSFITPLFLGIIAGSVISRHIDTGARNFADAYIWGWLNGFSISVGLFTVALCGFLAAIYLIGEADDAADRQRFIRKAKQMNLAAVASGCIVFVFAEQDGVPLRSWIFENPVGLSAITAATLSLVVLWYLLLRGKTRVLRILAGFQVTMILVAISYAHFPYFLRLKNGQDLSLYEHMAPEKTIQTLGVALLAGSLLILPFLGYLFYSFQRSAEDDGTA</sequence>
<dbReference type="AlphaFoldDB" id="A0A2T3HHN9"/>
<accession>A0A2T3HHN9</accession>
<keyword evidence="5 7" id="KW-1133">Transmembrane helix</keyword>
<dbReference type="GO" id="GO:0009055">
    <property type="term" value="F:electron transfer activity"/>
    <property type="evidence" value="ECO:0007669"/>
    <property type="project" value="TreeGrafter"/>
</dbReference>
<dbReference type="InterPro" id="IPR003317">
    <property type="entry name" value="Cyt-d_oxidase_su2"/>
</dbReference>
<evidence type="ECO:0000256" key="2">
    <source>
        <dbReference type="ARBA" id="ARBA00007543"/>
    </source>
</evidence>
<keyword evidence="9" id="KW-1185">Reference proteome</keyword>
<dbReference type="GO" id="GO:0005886">
    <property type="term" value="C:plasma membrane"/>
    <property type="evidence" value="ECO:0007669"/>
    <property type="project" value="UniProtKB-SubCell"/>
</dbReference>
<comment type="subcellular location">
    <subcellularLocation>
        <location evidence="1">Cell membrane</location>
        <topology evidence="1">Multi-pass membrane protein</topology>
    </subcellularLocation>
</comment>
<feature type="transmembrane region" description="Helical" evidence="7">
    <location>
        <begin position="204"/>
        <end position="221"/>
    </location>
</feature>
<comment type="similarity">
    <text evidence="2">Belongs to the cytochrome ubiquinol oxidase subunit 2 family.</text>
</comment>
<comment type="caution">
    <text evidence="8">The sequence shown here is derived from an EMBL/GenBank/DDBJ whole genome shotgun (WGS) entry which is preliminary data.</text>
</comment>
<gene>
    <name evidence="8" type="ORF">C7T94_17350</name>
</gene>
<organism evidence="8 9">
    <name type="scientific">Pedobacter yulinensis</name>
    <dbReference type="NCBI Taxonomy" id="2126353"/>
    <lineage>
        <taxon>Bacteria</taxon>
        <taxon>Pseudomonadati</taxon>
        <taxon>Bacteroidota</taxon>
        <taxon>Sphingobacteriia</taxon>
        <taxon>Sphingobacteriales</taxon>
        <taxon>Sphingobacteriaceae</taxon>
        <taxon>Pedobacter</taxon>
    </lineage>
</organism>
<dbReference type="Pfam" id="PF02322">
    <property type="entry name" value="Cyt_bd_oxida_II"/>
    <property type="match status" value="1"/>
</dbReference>
<evidence type="ECO:0000256" key="1">
    <source>
        <dbReference type="ARBA" id="ARBA00004651"/>
    </source>
</evidence>
<evidence type="ECO:0000256" key="7">
    <source>
        <dbReference type="SAM" id="Phobius"/>
    </source>
</evidence>
<keyword evidence="6 7" id="KW-0472">Membrane</keyword>
<proteinExistence type="inferred from homology"/>
<evidence type="ECO:0000256" key="4">
    <source>
        <dbReference type="ARBA" id="ARBA00022692"/>
    </source>
</evidence>
<dbReference type="RefSeq" id="WP_107217016.1">
    <property type="nucleotide sequence ID" value="NZ_KZ686271.1"/>
</dbReference>
<dbReference type="PANTHER" id="PTHR43141:SF4">
    <property type="entry name" value="CYTOCHROME BD2 SUBUNIT II"/>
    <property type="match status" value="1"/>
</dbReference>
<name>A0A2T3HHN9_9SPHI</name>
<dbReference type="Proteomes" id="UP000240912">
    <property type="component" value="Unassembled WGS sequence"/>
</dbReference>
<feature type="transmembrane region" description="Helical" evidence="7">
    <location>
        <begin position="119"/>
        <end position="139"/>
    </location>
</feature>
<evidence type="ECO:0000256" key="6">
    <source>
        <dbReference type="ARBA" id="ARBA00023136"/>
    </source>
</evidence>
<keyword evidence="4 7" id="KW-0812">Transmembrane</keyword>
<evidence type="ECO:0000256" key="5">
    <source>
        <dbReference type="ARBA" id="ARBA00022989"/>
    </source>
</evidence>
<dbReference type="EMBL" id="PYLS01000007">
    <property type="protein sequence ID" value="PST81954.1"/>
    <property type="molecule type" value="Genomic_DNA"/>
</dbReference>
<dbReference type="GO" id="GO:0070069">
    <property type="term" value="C:cytochrome complex"/>
    <property type="evidence" value="ECO:0007669"/>
    <property type="project" value="TreeGrafter"/>
</dbReference>